<evidence type="ECO:0000256" key="1">
    <source>
        <dbReference type="SAM" id="MobiDB-lite"/>
    </source>
</evidence>
<gene>
    <name evidence="2" type="ORF">ACFFTL_46245</name>
</gene>
<keyword evidence="3" id="KW-1185">Reference proteome</keyword>
<feature type="compositionally biased region" description="Basic residues" evidence="1">
    <location>
        <begin position="14"/>
        <end position="23"/>
    </location>
</feature>
<sequence length="41" mass="4646">MHAVLATGYDTERSKRRTPRRRLDRPAPVIGKNHVAFMAAV</sequence>
<feature type="region of interest" description="Disordered" evidence="1">
    <location>
        <begin position="1"/>
        <end position="26"/>
    </location>
</feature>
<dbReference type="Proteomes" id="UP001589710">
    <property type="component" value="Unassembled WGS sequence"/>
</dbReference>
<comment type="caution">
    <text evidence="2">The sequence shown here is derived from an EMBL/GenBank/DDBJ whole genome shotgun (WGS) entry which is preliminary data.</text>
</comment>
<evidence type="ECO:0000313" key="2">
    <source>
        <dbReference type="EMBL" id="MFB9579459.1"/>
    </source>
</evidence>
<protein>
    <recommendedName>
        <fullName evidence="4">Transposase</fullName>
    </recommendedName>
</protein>
<evidence type="ECO:0008006" key="4">
    <source>
        <dbReference type="Google" id="ProtNLM"/>
    </source>
</evidence>
<organism evidence="2 3">
    <name type="scientific">Streptomyces yanii</name>
    <dbReference type="NCBI Taxonomy" id="78510"/>
    <lineage>
        <taxon>Bacteria</taxon>
        <taxon>Bacillati</taxon>
        <taxon>Actinomycetota</taxon>
        <taxon>Actinomycetes</taxon>
        <taxon>Kitasatosporales</taxon>
        <taxon>Streptomycetaceae</taxon>
        <taxon>Streptomyces</taxon>
    </lineage>
</organism>
<accession>A0ABV5RRF4</accession>
<dbReference type="RefSeq" id="WP_345517347.1">
    <property type="nucleotide sequence ID" value="NZ_BAAAXD010000045.1"/>
</dbReference>
<evidence type="ECO:0000313" key="3">
    <source>
        <dbReference type="Proteomes" id="UP001589710"/>
    </source>
</evidence>
<dbReference type="EMBL" id="JBHMCG010000222">
    <property type="protein sequence ID" value="MFB9579459.1"/>
    <property type="molecule type" value="Genomic_DNA"/>
</dbReference>
<proteinExistence type="predicted"/>
<name>A0ABV5RRF4_9ACTN</name>
<reference evidence="2 3" key="1">
    <citation type="submission" date="2024-09" db="EMBL/GenBank/DDBJ databases">
        <authorList>
            <person name="Sun Q."/>
            <person name="Mori K."/>
        </authorList>
    </citation>
    <scope>NUCLEOTIDE SEQUENCE [LARGE SCALE GENOMIC DNA]</scope>
    <source>
        <strain evidence="2 3">JCM 3331</strain>
    </source>
</reference>